<dbReference type="InterPro" id="IPR009030">
    <property type="entry name" value="Growth_fac_rcpt_cys_sf"/>
</dbReference>
<evidence type="ECO:0000256" key="2">
    <source>
        <dbReference type="SAM" id="Phobius"/>
    </source>
</evidence>
<dbReference type="Proteomes" id="UP000187209">
    <property type="component" value="Unassembled WGS sequence"/>
</dbReference>
<feature type="transmembrane region" description="Helical" evidence="2">
    <location>
        <begin position="1604"/>
        <end position="1628"/>
    </location>
</feature>
<evidence type="ECO:0000313" key="6">
    <source>
        <dbReference type="Proteomes" id="UP000187209"/>
    </source>
</evidence>
<keyword evidence="6" id="KW-1185">Reference proteome</keyword>
<dbReference type="EMBL" id="MPUH01000455">
    <property type="protein sequence ID" value="OMJ79754.1"/>
    <property type="molecule type" value="Genomic_DNA"/>
</dbReference>
<evidence type="ECO:0000313" key="5">
    <source>
        <dbReference type="EMBL" id="OMJ79754.1"/>
    </source>
</evidence>
<keyword evidence="2" id="KW-0472">Membrane</keyword>
<dbReference type="InterPro" id="IPR000742">
    <property type="entry name" value="EGF"/>
</dbReference>
<reference evidence="5 6" key="1">
    <citation type="submission" date="2016-11" db="EMBL/GenBank/DDBJ databases">
        <title>The macronuclear genome of Stentor coeruleus: a giant cell with tiny introns.</title>
        <authorList>
            <person name="Slabodnick M."/>
            <person name="Ruby J.G."/>
            <person name="Reiff S.B."/>
            <person name="Swart E.C."/>
            <person name="Gosai S."/>
            <person name="Prabakaran S."/>
            <person name="Witkowska E."/>
            <person name="Larue G.E."/>
            <person name="Fisher S."/>
            <person name="Freeman R.M."/>
            <person name="Gunawardena J."/>
            <person name="Chu W."/>
            <person name="Stover N.A."/>
            <person name="Gregory B.D."/>
            <person name="Nowacki M."/>
            <person name="Derisi J."/>
            <person name="Roy S.W."/>
            <person name="Marshall W.F."/>
            <person name="Sood P."/>
        </authorList>
    </citation>
    <scope>NUCLEOTIDE SEQUENCE [LARGE SCALE GENOMIC DNA]</scope>
    <source>
        <strain evidence="5">WM001</strain>
    </source>
</reference>
<dbReference type="InterPro" id="IPR052798">
    <property type="entry name" value="Giardia_VSA"/>
</dbReference>
<comment type="caution">
    <text evidence="5">The sequence shown here is derived from an EMBL/GenBank/DDBJ whole genome shotgun (WGS) entry which is preliminary data.</text>
</comment>
<dbReference type="PROSITE" id="PS00652">
    <property type="entry name" value="TNFR_NGFR_1"/>
    <property type="match status" value="1"/>
</dbReference>
<keyword evidence="2" id="KW-0812">Transmembrane</keyword>
<feature type="transmembrane region" description="Helical" evidence="2">
    <location>
        <begin position="1745"/>
        <end position="1766"/>
    </location>
</feature>
<evidence type="ECO:0000259" key="4">
    <source>
        <dbReference type="PROSITE" id="PS00652"/>
    </source>
</evidence>
<feature type="transmembrane region" description="Helical" evidence="2">
    <location>
        <begin position="1562"/>
        <end position="1583"/>
    </location>
</feature>
<gene>
    <name evidence="5" type="ORF">SteCoe_20140</name>
</gene>
<keyword evidence="3" id="KW-0732">Signal</keyword>
<dbReference type="PANTHER" id="PTHR23275:SF100">
    <property type="entry name" value="EGF-LIKE DOMAIN-CONTAINING PROTEIN"/>
    <property type="match status" value="1"/>
</dbReference>
<dbReference type="InterPro" id="IPR013320">
    <property type="entry name" value="ConA-like_dom_sf"/>
</dbReference>
<proteinExistence type="predicted"/>
<dbReference type="InterPro" id="IPR006212">
    <property type="entry name" value="Furin_repeat"/>
</dbReference>
<feature type="transmembrane region" description="Helical" evidence="2">
    <location>
        <begin position="1772"/>
        <end position="1803"/>
    </location>
</feature>
<dbReference type="SUPFAM" id="SSF57184">
    <property type="entry name" value="Growth factor receptor domain"/>
    <property type="match status" value="2"/>
</dbReference>
<dbReference type="SMART" id="SM00181">
    <property type="entry name" value="EGF"/>
    <property type="match status" value="4"/>
</dbReference>
<dbReference type="Gene3D" id="2.60.120.200">
    <property type="match status" value="1"/>
</dbReference>
<feature type="transmembrane region" description="Helical" evidence="2">
    <location>
        <begin position="1716"/>
        <end position="1733"/>
    </location>
</feature>
<dbReference type="SMART" id="SM00261">
    <property type="entry name" value="FU"/>
    <property type="match status" value="4"/>
</dbReference>
<evidence type="ECO:0000256" key="1">
    <source>
        <dbReference type="ARBA" id="ARBA00023157"/>
    </source>
</evidence>
<accession>A0A1R2BSM4</accession>
<dbReference type="SUPFAM" id="SSF49899">
    <property type="entry name" value="Concanavalin A-like lectins/glucanases"/>
    <property type="match status" value="2"/>
</dbReference>
<dbReference type="InterPro" id="IPR001368">
    <property type="entry name" value="TNFR/NGFR_Cys_rich_reg"/>
</dbReference>
<feature type="transmembrane region" description="Helical" evidence="2">
    <location>
        <begin position="1634"/>
        <end position="1658"/>
    </location>
</feature>
<feature type="domain" description="TNFR-Cys" evidence="4">
    <location>
        <begin position="893"/>
        <end position="929"/>
    </location>
</feature>
<keyword evidence="1" id="KW-1015">Disulfide bond</keyword>
<dbReference type="PANTHER" id="PTHR23275">
    <property type="entry name" value="CABRIOLET.-RELATED"/>
    <property type="match status" value="1"/>
</dbReference>
<evidence type="ECO:0000256" key="3">
    <source>
        <dbReference type="SAM" id="SignalP"/>
    </source>
</evidence>
<sequence>MLKLILLSCLHLIAYANLYCSDSYCSYCTQGFLYNSASCLSICPSGYSENLSSYTCEEQSSSIIFKEAFISITKWNTFETTYFMHPEGLNFDDPNKLSPIPTFDRGFYFEHTSRLVSINSFVPSPSFSICTIIKMISDGTIVEIKDSTTTYVKIYLENGILTLEILLTESNQQQNIFTYYFDASNSINYWEEHSFKIYQSLNYIEIFLSDAQYTIDYKEFRCESTSVYFYIGGSTSGTSFNGFFHDLEYHNGYTDYYSAIPYNPCTYNQYLDYETSTCNDCDTSCSTWPSCISSNNCQVCFSQNCANCDGYGFSDCLSCSNSNTPPYCDVGYNCLTSSSGLLCSVCQPGFELIDGLCQNTPDPYDPLNLLSPVINIRFDDFSQYFSVFKSGTDSSTYGPFNNSDYDDPYPVKKRGLYFDVNNILRSSNLISLNYKFTILVWVLALNSYNVWYGKYFISFADTHMEITLRSPNMCIIVTSSKIVNLPQQWVYSAIAVDVTGDITTITPIANGFASTANSISGYFYYDDPNTIRIGLFLKGFIYSLTLWQTAIYDFTGVINEINDLSYLWECLLDQYYNDYEQKFMSCQIECTLGCATWGTCRQCLYPACDFCSNYDILCDRITYTPCLPDFYYTTTDRCCNSECFDCYGPDYYRCLACEDSRYLVGSVCADQCPIGAVLIVHTCITNNSPVINTVFDAIGNVQTDGVSSVVFKMGSEDNEYPDFDSNDPTPALNRGYYFNESSYMTSSPFSISYNYTIDLFIKVLEHGIIMTKDQLSFSSEEYAARLVISPEIDESFSPIPLNVWNILALQGSSDIDGIYTYSFINPPWTVETVTHPTPYAFRDSFSSLVLGNPLESFKGFIWNLKIYNSVVDVSGLSITVCENSEEVNCLWDCDIDYYLEGSVCLPCESACVHGCRRIDDCNLCKESNCFKCSNFNELCIKCPSNSYYNNLECVCLEGYYYNESSGACEKCRKKYLEHLCVDKCPIGYYELDNQCLVTHDDGRAIKYTFLIISGIYYDQVNFLSAMTGETAEFYPNLENSDPIPAYLRGLYFTGNGSFISFPNPYYEQIVFGLRFYMVFWINPFKNSGYLLSKYSENMNELVGVKIENLKIKVVIRIGERFDVYSGNSLMFGNWNHLYVTVSYENGSYVSIAINKLQEPMHFIASDAFIDDYTMVFVGKNKGLEYFDGFLYSIEIYVKPQSLDDMVEIVDCDNCLVCPITGICIPNCNITTYYSIITMECSPCQDFCSSVGCRNPNNCSLCFDPNCLNCANYKKNSCTQCENTYEFQDHKCIPCTQLEFFDNQTLKCQSCEGLCVDCISKTQCISCKNNSSIDNNGRCMCDQGYDGINTCTRNTFSAMMTADYNNIVYLHFTEKLQNSLSKEVIDVTLNNKPMNYTLSVDDEKIYKIEVEFIKDVEEGSKLRISFLVDLVSSTNSLLPMNSIEILLFVYHFKQAIFAVETVKKYTKIGFYSVVGFLFGTSLITIDPNCFYTFLNSAELFSYVILFEVDLEPAVVVFLNTLRVNSNAPSITSYIYSKDKTNNLENQQINFGYKSSFILVNSDFYIQLFILLMILNLLIYFISFIPQALVKKIAKAVLDKFKYKIYIRYWIQTCMEITFNSLLGITYHIFDTTFGIIDFIFSFFMFIIQISMLVTIILLIRKRALIEPDNKENFMKKFGEFFEEFRSDYTKNNIYYLLFYIRRLIICITALYIRVMFLQFSISLVANLAIIVYLFSTKCYIHIGIQIYTILIELCILTFYIIITLSFFPQVISSPLLAVLCLTIVCAAVFITLFVSVIQVCITIYKKCAKRFGKVHSEENTQKKNRNENNLVENISMIKQGLGGNIIKSSYDNQLTPRNLSSIMWIDQVSSSREIKANSSEINFLRNEDQHLNSLMVEEHKAFNSWLSDDLDLKNNPFVSFLDVKDEDMIEVDKENK</sequence>
<name>A0A1R2BSM4_9CILI</name>
<feature type="chain" id="PRO_5013181482" description="TNFR-Cys domain-containing protein" evidence="3">
    <location>
        <begin position="17"/>
        <end position="1935"/>
    </location>
</feature>
<feature type="transmembrane region" description="Helical" evidence="2">
    <location>
        <begin position="1692"/>
        <end position="1710"/>
    </location>
</feature>
<keyword evidence="2" id="KW-1133">Transmembrane helix</keyword>
<dbReference type="CDD" id="cd00064">
    <property type="entry name" value="FU"/>
    <property type="match status" value="1"/>
</dbReference>
<dbReference type="OrthoDB" id="300641at2759"/>
<organism evidence="5 6">
    <name type="scientific">Stentor coeruleus</name>
    <dbReference type="NCBI Taxonomy" id="5963"/>
    <lineage>
        <taxon>Eukaryota</taxon>
        <taxon>Sar</taxon>
        <taxon>Alveolata</taxon>
        <taxon>Ciliophora</taxon>
        <taxon>Postciliodesmatophora</taxon>
        <taxon>Heterotrichea</taxon>
        <taxon>Heterotrichida</taxon>
        <taxon>Stentoridae</taxon>
        <taxon>Stentor</taxon>
    </lineage>
</organism>
<protein>
    <recommendedName>
        <fullName evidence="4">TNFR-Cys domain-containing protein</fullName>
    </recommendedName>
</protein>
<feature type="signal peptide" evidence="3">
    <location>
        <begin position="1"/>
        <end position="16"/>
    </location>
</feature>